<name>A0ABQ5TCG7_9CAUL</name>
<feature type="region of interest" description="Disordered" evidence="1">
    <location>
        <begin position="79"/>
        <end position="120"/>
    </location>
</feature>
<keyword evidence="3" id="KW-1185">Reference proteome</keyword>
<feature type="compositionally biased region" description="Polar residues" evidence="1">
    <location>
        <begin position="103"/>
        <end position="114"/>
    </location>
</feature>
<dbReference type="EMBL" id="BSFD01000009">
    <property type="protein sequence ID" value="GLK49466.1"/>
    <property type="molecule type" value="Genomic_DNA"/>
</dbReference>
<comment type="caution">
    <text evidence="2">The sequence shown here is derived from an EMBL/GenBank/DDBJ whole genome shotgun (WGS) entry which is preliminary data.</text>
</comment>
<evidence type="ECO:0000313" key="2">
    <source>
        <dbReference type="EMBL" id="GLK49466.1"/>
    </source>
</evidence>
<sequence length="120" mass="13199">MTRHKGMSKKGAVDATDLKEIVDCYFTLRRIMASLNHASPQQYPLMATVTTLKACWADLSGAQVAAGWSYPAEFVPADGLAPNADRSGKPREKTYIEWGQRGPDNSTVPAQGTEQDQDRR</sequence>
<reference evidence="2" key="2">
    <citation type="submission" date="2023-01" db="EMBL/GenBank/DDBJ databases">
        <authorList>
            <person name="Sun Q."/>
            <person name="Evtushenko L."/>
        </authorList>
    </citation>
    <scope>NUCLEOTIDE SEQUENCE</scope>
    <source>
        <strain evidence="2">VKM B-1499</strain>
    </source>
</reference>
<reference evidence="2" key="1">
    <citation type="journal article" date="2014" name="Int. J. Syst. Evol. Microbiol.">
        <title>Complete genome of a new Firmicutes species belonging to the dominant human colonic microbiota ('Ruminococcus bicirculans') reveals two chromosomes and a selective capacity to utilize plant glucans.</title>
        <authorList>
            <consortium name="NISC Comparative Sequencing Program"/>
            <person name="Wegmann U."/>
            <person name="Louis P."/>
            <person name="Goesmann A."/>
            <person name="Henrissat B."/>
            <person name="Duncan S.H."/>
            <person name="Flint H.J."/>
        </authorList>
    </citation>
    <scope>NUCLEOTIDE SEQUENCE</scope>
    <source>
        <strain evidence="2">VKM B-1499</strain>
    </source>
</reference>
<accession>A0ABQ5TCG7</accession>
<dbReference type="RefSeq" id="WP_271165661.1">
    <property type="nucleotide sequence ID" value="NZ_BSFD01000009.1"/>
</dbReference>
<proteinExistence type="predicted"/>
<dbReference type="Proteomes" id="UP001143509">
    <property type="component" value="Unassembled WGS sequence"/>
</dbReference>
<feature type="compositionally biased region" description="Basic and acidic residues" evidence="1">
    <location>
        <begin position="86"/>
        <end position="95"/>
    </location>
</feature>
<organism evidence="2 3">
    <name type="scientific">Brevundimonas intermedia</name>
    <dbReference type="NCBI Taxonomy" id="74315"/>
    <lineage>
        <taxon>Bacteria</taxon>
        <taxon>Pseudomonadati</taxon>
        <taxon>Pseudomonadota</taxon>
        <taxon>Alphaproteobacteria</taxon>
        <taxon>Caulobacterales</taxon>
        <taxon>Caulobacteraceae</taxon>
        <taxon>Brevundimonas</taxon>
    </lineage>
</organism>
<protein>
    <submittedName>
        <fullName evidence="2">Uncharacterized protein</fullName>
    </submittedName>
</protein>
<gene>
    <name evidence="2" type="ORF">GCM10017620_24390</name>
</gene>
<evidence type="ECO:0000256" key="1">
    <source>
        <dbReference type="SAM" id="MobiDB-lite"/>
    </source>
</evidence>
<evidence type="ECO:0000313" key="3">
    <source>
        <dbReference type="Proteomes" id="UP001143509"/>
    </source>
</evidence>